<proteinExistence type="predicted"/>
<evidence type="ECO:0000256" key="1">
    <source>
        <dbReference type="SAM" id="MobiDB-lite"/>
    </source>
</evidence>
<protein>
    <submittedName>
        <fullName evidence="2">Uncharacterized protein</fullName>
    </submittedName>
</protein>
<sequence>MFVGRGAKQQAPTTKSSSATRRCKPIARSKCGKLSKRTWERWRSRSWSWPWPWTEQYMATRNSKFKI</sequence>
<feature type="compositionally biased region" description="Polar residues" evidence="1">
    <location>
        <begin position="10"/>
        <end position="20"/>
    </location>
</feature>
<name>A0A9K3NXE0_HELAN</name>
<dbReference type="AlphaFoldDB" id="A0A9K3NXE0"/>
<dbReference type="Gramene" id="mRNA:HanXRQr2_Chr03g0130571">
    <property type="protein sequence ID" value="CDS:HanXRQr2_Chr03g0130571.1"/>
    <property type="gene ID" value="HanXRQr2_Chr03g0130571"/>
</dbReference>
<accession>A0A9K3NXE0</accession>
<evidence type="ECO:0000313" key="3">
    <source>
        <dbReference type="Proteomes" id="UP000215914"/>
    </source>
</evidence>
<gene>
    <name evidence="2" type="ORF">HanXRQr2_Chr03g0130571</name>
</gene>
<comment type="caution">
    <text evidence="2">The sequence shown here is derived from an EMBL/GenBank/DDBJ whole genome shotgun (WGS) entry which is preliminary data.</text>
</comment>
<feature type="region of interest" description="Disordered" evidence="1">
    <location>
        <begin position="1"/>
        <end position="22"/>
    </location>
</feature>
<evidence type="ECO:0000313" key="2">
    <source>
        <dbReference type="EMBL" id="KAF5816096.1"/>
    </source>
</evidence>
<dbReference type="EMBL" id="MNCJ02000318">
    <property type="protein sequence ID" value="KAF5816096.1"/>
    <property type="molecule type" value="Genomic_DNA"/>
</dbReference>
<dbReference type="Proteomes" id="UP000215914">
    <property type="component" value="Unassembled WGS sequence"/>
</dbReference>
<reference evidence="2" key="2">
    <citation type="submission" date="2020-06" db="EMBL/GenBank/DDBJ databases">
        <title>Helianthus annuus Genome sequencing and assembly Release 2.</title>
        <authorList>
            <person name="Gouzy J."/>
            <person name="Langlade N."/>
            <person name="Munos S."/>
        </authorList>
    </citation>
    <scope>NUCLEOTIDE SEQUENCE</scope>
    <source>
        <tissue evidence="2">Leaves</tissue>
    </source>
</reference>
<keyword evidence="3" id="KW-1185">Reference proteome</keyword>
<reference evidence="2" key="1">
    <citation type="journal article" date="2017" name="Nature">
        <title>The sunflower genome provides insights into oil metabolism, flowering and Asterid evolution.</title>
        <authorList>
            <person name="Badouin H."/>
            <person name="Gouzy J."/>
            <person name="Grassa C.J."/>
            <person name="Murat F."/>
            <person name="Staton S.E."/>
            <person name="Cottret L."/>
            <person name="Lelandais-Briere C."/>
            <person name="Owens G.L."/>
            <person name="Carrere S."/>
            <person name="Mayjonade B."/>
            <person name="Legrand L."/>
            <person name="Gill N."/>
            <person name="Kane N.C."/>
            <person name="Bowers J.E."/>
            <person name="Hubner S."/>
            <person name="Bellec A."/>
            <person name="Berard A."/>
            <person name="Berges H."/>
            <person name="Blanchet N."/>
            <person name="Boniface M.C."/>
            <person name="Brunel D."/>
            <person name="Catrice O."/>
            <person name="Chaidir N."/>
            <person name="Claudel C."/>
            <person name="Donnadieu C."/>
            <person name="Faraut T."/>
            <person name="Fievet G."/>
            <person name="Helmstetter N."/>
            <person name="King M."/>
            <person name="Knapp S.J."/>
            <person name="Lai Z."/>
            <person name="Le Paslier M.C."/>
            <person name="Lippi Y."/>
            <person name="Lorenzon L."/>
            <person name="Mandel J.R."/>
            <person name="Marage G."/>
            <person name="Marchand G."/>
            <person name="Marquand E."/>
            <person name="Bret-Mestries E."/>
            <person name="Morien E."/>
            <person name="Nambeesan S."/>
            <person name="Nguyen T."/>
            <person name="Pegot-Espagnet P."/>
            <person name="Pouilly N."/>
            <person name="Raftis F."/>
            <person name="Sallet E."/>
            <person name="Schiex T."/>
            <person name="Thomas J."/>
            <person name="Vandecasteele C."/>
            <person name="Vares D."/>
            <person name="Vear F."/>
            <person name="Vautrin S."/>
            <person name="Crespi M."/>
            <person name="Mangin B."/>
            <person name="Burke J.M."/>
            <person name="Salse J."/>
            <person name="Munos S."/>
            <person name="Vincourt P."/>
            <person name="Rieseberg L.H."/>
            <person name="Langlade N.B."/>
        </authorList>
    </citation>
    <scope>NUCLEOTIDE SEQUENCE</scope>
    <source>
        <tissue evidence="2">Leaves</tissue>
    </source>
</reference>
<organism evidence="2 3">
    <name type="scientific">Helianthus annuus</name>
    <name type="common">Common sunflower</name>
    <dbReference type="NCBI Taxonomy" id="4232"/>
    <lineage>
        <taxon>Eukaryota</taxon>
        <taxon>Viridiplantae</taxon>
        <taxon>Streptophyta</taxon>
        <taxon>Embryophyta</taxon>
        <taxon>Tracheophyta</taxon>
        <taxon>Spermatophyta</taxon>
        <taxon>Magnoliopsida</taxon>
        <taxon>eudicotyledons</taxon>
        <taxon>Gunneridae</taxon>
        <taxon>Pentapetalae</taxon>
        <taxon>asterids</taxon>
        <taxon>campanulids</taxon>
        <taxon>Asterales</taxon>
        <taxon>Asteraceae</taxon>
        <taxon>Asteroideae</taxon>
        <taxon>Heliantheae alliance</taxon>
        <taxon>Heliantheae</taxon>
        <taxon>Helianthus</taxon>
    </lineage>
</organism>